<dbReference type="InParanoid" id="A0A024FUM0"/>
<dbReference type="AlphaFoldDB" id="A0A024FUM0"/>
<dbReference type="Proteomes" id="UP000053237">
    <property type="component" value="Unassembled WGS sequence"/>
</dbReference>
<accession>A0A024FUM0</accession>
<dbReference type="EMBL" id="CAIX01000317">
    <property type="protein sequence ID" value="CCI10602.1"/>
    <property type="molecule type" value="Genomic_DNA"/>
</dbReference>
<proteinExistence type="predicted"/>
<name>A0A024FUM0_9STRA</name>
<gene>
    <name evidence="1" type="ORF">BN9_109720</name>
</gene>
<organism evidence="1 2">
    <name type="scientific">Albugo candida</name>
    <dbReference type="NCBI Taxonomy" id="65357"/>
    <lineage>
        <taxon>Eukaryota</taxon>
        <taxon>Sar</taxon>
        <taxon>Stramenopiles</taxon>
        <taxon>Oomycota</taxon>
        <taxon>Peronosporomycetes</taxon>
        <taxon>Albuginales</taxon>
        <taxon>Albuginaceae</taxon>
        <taxon>Albugo</taxon>
    </lineage>
</organism>
<reference evidence="1 2" key="1">
    <citation type="submission" date="2012-05" db="EMBL/GenBank/DDBJ databases">
        <title>Recombination and specialization in a pathogen metapopulation.</title>
        <authorList>
            <person name="Gardiner A."/>
            <person name="Kemen E."/>
            <person name="Schultz-Larsen T."/>
            <person name="MacLean D."/>
            <person name="Van Oosterhout C."/>
            <person name="Jones J.D.G."/>
        </authorList>
    </citation>
    <scope>NUCLEOTIDE SEQUENCE [LARGE SCALE GENOMIC DNA]</scope>
    <source>
        <strain evidence="1 2">Ac Nc2</strain>
    </source>
</reference>
<protein>
    <submittedName>
        <fullName evidence="1">Uncharacterized protein</fullName>
    </submittedName>
</protein>
<sequence>MHYVYDGNTKASEDIFRKRWYFVAYRSILPLSPTECSSAATSMIMISRSISQGHNVWAHERPIEKWSLEHLISHSLILASAQVGAVDQIQNTSDSETVLKHIPSLILITDILHKKISEIREEDTRKFTSMEAKTRRLHIHK</sequence>
<evidence type="ECO:0000313" key="2">
    <source>
        <dbReference type="Proteomes" id="UP000053237"/>
    </source>
</evidence>
<evidence type="ECO:0000313" key="1">
    <source>
        <dbReference type="EMBL" id="CCI10602.1"/>
    </source>
</evidence>
<comment type="caution">
    <text evidence="1">The sequence shown here is derived from an EMBL/GenBank/DDBJ whole genome shotgun (WGS) entry which is preliminary data.</text>
</comment>
<keyword evidence="2" id="KW-1185">Reference proteome</keyword>